<dbReference type="OrthoDB" id="333383at2"/>
<accession>A0A1N6J994</accession>
<evidence type="ECO:0000259" key="1">
    <source>
        <dbReference type="Pfam" id="PF12680"/>
    </source>
</evidence>
<dbReference type="EMBL" id="FSRA01000002">
    <property type="protein sequence ID" value="SIO40852.1"/>
    <property type="molecule type" value="Genomic_DNA"/>
</dbReference>
<dbReference type="Gene3D" id="3.10.450.50">
    <property type="match status" value="1"/>
</dbReference>
<dbReference type="SUPFAM" id="SSF54427">
    <property type="entry name" value="NTF2-like"/>
    <property type="match status" value="1"/>
</dbReference>
<reference evidence="2 3" key="1">
    <citation type="submission" date="2016-11" db="EMBL/GenBank/DDBJ databases">
        <authorList>
            <person name="Jaros S."/>
            <person name="Januszkiewicz K."/>
            <person name="Wedrychowicz H."/>
        </authorList>
    </citation>
    <scope>NUCLEOTIDE SEQUENCE [LARGE SCALE GENOMIC DNA]</scope>
    <source>
        <strain evidence="2 3">DSM 24787</strain>
    </source>
</reference>
<dbReference type="InterPro" id="IPR037401">
    <property type="entry name" value="SnoaL-like"/>
</dbReference>
<feature type="domain" description="SnoaL-like" evidence="1">
    <location>
        <begin position="6"/>
        <end position="86"/>
    </location>
</feature>
<keyword evidence="3" id="KW-1185">Reference proteome</keyword>
<dbReference type="Proteomes" id="UP000185003">
    <property type="component" value="Unassembled WGS sequence"/>
</dbReference>
<dbReference type="InterPro" id="IPR032710">
    <property type="entry name" value="NTF2-like_dom_sf"/>
</dbReference>
<dbReference type="STRING" id="536979.SAMN04488055_3766"/>
<evidence type="ECO:0000313" key="2">
    <source>
        <dbReference type="EMBL" id="SIO40852.1"/>
    </source>
</evidence>
<sequence length="114" mass="13439">MSNFANEWLQAWNSHDLDQIMEHYSENIVFYSPFIKKVNNEVSGRITGKKALREYFERALSVYTDLHFELYHVLEGVDSQVLYYKSVGNRLAAEMMVLNEDGKITEVRAHYKEQ</sequence>
<dbReference type="Pfam" id="PF12680">
    <property type="entry name" value="SnoaL_2"/>
    <property type="match status" value="1"/>
</dbReference>
<dbReference type="RefSeq" id="WP_074240966.1">
    <property type="nucleotide sequence ID" value="NZ_FSRA01000002.1"/>
</dbReference>
<proteinExistence type="predicted"/>
<protein>
    <submittedName>
        <fullName evidence="2">SnoaL-like domain-containing protein</fullName>
    </submittedName>
</protein>
<gene>
    <name evidence="2" type="ORF">SAMN04488055_3766</name>
</gene>
<name>A0A1N6J994_9BACT</name>
<evidence type="ECO:0000313" key="3">
    <source>
        <dbReference type="Proteomes" id="UP000185003"/>
    </source>
</evidence>
<organism evidence="2 3">
    <name type="scientific">Chitinophaga niabensis</name>
    <dbReference type="NCBI Taxonomy" id="536979"/>
    <lineage>
        <taxon>Bacteria</taxon>
        <taxon>Pseudomonadati</taxon>
        <taxon>Bacteroidota</taxon>
        <taxon>Chitinophagia</taxon>
        <taxon>Chitinophagales</taxon>
        <taxon>Chitinophagaceae</taxon>
        <taxon>Chitinophaga</taxon>
    </lineage>
</organism>
<dbReference type="AlphaFoldDB" id="A0A1N6J994"/>